<protein>
    <submittedName>
        <fullName evidence="1">(apollo) hypothetical protein</fullName>
    </submittedName>
</protein>
<proteinExistence type="predicted"/>
<dbReference type="EMBL" id="CAJQZP010001297">
    <property type="protein sequence ID" value="CAG5037162.1"/>
    <property type="molecule type" value="Genomic_DNA"/>
</dbReference>
<gene>
    <name evidence="1" type="ORF">PAPOLLO_LOCUS21035</name>
</gene>
<dbReference type="Proteomes" id="UP000691718">
    <property type="component" value="Unassembled WGS sequence"/>
</dbReference>
<accession>A0A8S3XTV9</accession>
<evidence type="ECO:0000313" key="2">
    <source>
        <dbReference type="Proteomes" id="UP000691718"/>
    </source>
</evidence>
<keyword evidence="2" id="KW-1185">Reference proteome</keyword>
<organism evidence="1 2">
    <name type="scientific">Parnassius apollo</name>
    <name type="common">Apollo butterfly</name>
    <name type="synonym">Papilio apollo</name>
    <dbReference type="NCBI Taxonomy" id="110799"/>
    <lineage>
        <taxon>Eukaryota</taxon>
        <taxon>Metazoa</taxon>
        <taxon>Ecdysozoa</taxon>
        <taxon>Arthropoda</taxon>
        <taxon>Hexapoda</taxon>
        <taxon>Insecta</taxon>
        <taxon>Pterygota</taxon>
        <taxon>Neoptera</taxon>
        <taxon>Endopterygota</taxon>
        <taxon>Lepidoptera</taxon>
        <taxon>Glossata</taxon>
        <taxon>Ditrysia</taxon>
        <taxon>Papilionoidea</taxon>
        <taxon>Papilionidae</taxon>
        <taxon>Parnassiinae</taxon>
        <taxon>Parnassini</taxon>
        <taxon>Parnassius</taxon>
        <taxon>Parnassius</taxon>
    </lineage>
</organism>
<name>A0A8S3XTV9_PARAO</name>
<sequence>MDAEVVAAIWSLLKHRKKKKEDIGFIQSIIHVEWWWRREHRLTAWSGGERVFGINELNRGQCNLRSDSPPTAATSTAVC</sequence>
<dbReference type="AlphaFoldDB" id="A0A8S3XTV9"/>
<evidence type="ECO:0000313" key="1">
    <source>
        <dbReference type="EMBL" id="CAG5037162.1"/>
    </source>
</evidence>
<comment type="caution">
    <text evidence="1">The sequence shown here is derived from an EMBL/GenBank/DDBJ whole genome shotgun (WGS) entry which is preliminary data.</text>
</comment>
<reference evidence="1" key="1">
    <citation type="submission" date="2021-04" db="EMBL/GenBank/DDBJ databases">
        <authorList>
            <person name="Tunstrom K."/>
        </authorList>
    </citation>
    <scope>NUCLEOTIDE SEQUENCE</scope>
</reference>